<evidence type="ECO:0000313" key="2">
    <source>
        <dbReference type="Proteomes" id="UP001152607"/>
    </source>
</evidence>
<dbReference type="EMBL" id="CAOQHR010000007">
    <property type="protein sequence ID" value="CAI6337884.1"/>
    <property type="molecule type" value="Genomic_DNA"/>
</dbReference>
<protein>
    <submittedName>
        <fullName evidence="1">Uncharacterized protein</fullName>
    </submittedName>
</protein>
<gene>
    <name evidence="1" type="ORF">PDIGIT_LOCUS11002</name>
</gene>
<dbReference type="AlphaFoldDB" id="A0A9W4ULH8"/>
<dbReference type="Proteomes" id="UP001152607">
    <property type="component" value="Unassembled WGS sequence"/>
</dbReference>
<sequence length="78" mass="8700">MARASLTIASDLGKKEGCFASPFTWGNPRWTLVCVCQKRQKMICKKGLKSDKKIARSEDRSPDLSYELALPVRVCPLA</sequence>
<organism evidence="1 2">
    <name type="scientific">Periconia digitata</name>
    <dbReference type="NCBI Taxonomy" id="1303443"/>
    <lineage>
        <taxon>Eukaryota</taxon>
        <taxon>Fungi</taxon>
        <taxon>Dikarya</taxon>
        <taxon>Ascomycota</taxon>
        <taxon>Pezizomycotina</taxon>
        <taxon>Dothideomycetes</taxon>
        <taxon>Pleosporomycetidae</taxon>
        <taxon>Pleosporales</taxon>
        <taxon>Massarineae</taxon>
        <taxon>Periconiaceae</taxon>
        <taxon>Periconia</taxon>
    </lineage>
</organism>
<name>A0A9W4ULH8_9PLEO</name>
<comment type="caution">
    <text evidence="1">The sequence shown here is derived from an EMBL/GenBank/DDBJ whole genome shotgun (WGS) entry which is preliminary data.</text>
</comment>
<reference evidence="1" key="1">
    <citation type="submission" date="2023-01" db="EMBL/GenBank/DDBJ databases">
        <authorList>
            <person name="Van Ghelder C."/>
            <person name="Rancurel C."/>
        </authorList>
    </citation>
    <scope>NUCLEOTIDE SEQUENCE</scope>
    <source>
        <strain evidence="1">CNCM I-4278</strain>
    </source>
</reference>
<proteinExistence type="predicted"/>
<keyword evidence="2" id="KW-1185">Reference proteome</keyword>
<accession>A0A9W4ULH8</accession>
<evidence type="ECO:0000313" key="1">
    <source>
        <dbReference type="EMBL" id="CAI6337884.1"/>
    </source>
</evidence>